<dbReference type="InterPro" id="IPR025373">
    <property type="entry name" value="DUF4363"/>
</dbReference>
<protein>
    <submittedName>
        <fullName evidence="2">DUF4363 family protein</fullName>
    </submittedName>
</protein>
<evidence type="ECO:0000313" key="3">
    <source>
        <dbReference type="Proteomes" id="UP000282930"/>
    </source>
</evidence>
<keyword evidence="1" id="KW-1133">Transmembrane helix</keyword>
<dbReference type="EMBL" id="CP034791">
    <property type="protein sequence ID" value="AZT90158.1"/>
    <property type="molecule type" value="Genomic_DNA"/>
</dbReference>
<keyword evidence="1" id="KW-0812">Transmembrane</keyword>
<dbReference type="Proteomes" id="UP000282930">
    <property type="component" value="Chromosome"/>
</dbReference>
<evidence type="ECO:0000313" key="2">
    <source>
        <dbReference type="EMBL" id="AZT90158.1"/>
    </source>
</evidence>
<dbReference type="AlphaFoldDB" id="A0A3T0D564"/>
<name>A0A3T0D564_9FIRM</name>
<accession>A0A3T0D564</accession>
<dbReference type="RefSeq" id="WP_127351658.1">
    <property type="nucleotide sequence ID" value="NZ_CP034791.1"/>
</dbReference>
<dbReference type="Pfam" id="PF14276">
    <property type="entry name" value="DUF4363"/>
    <property type="match status" value="1"/>
</dbReference>
<evidence type="ECO:0000256" key="1">
    <source>
        <dbReference type="SAM" id="Phobius"/>
    </source>
</evidence>
<sequence>MKVWYIVVGFIVLIITLTIISTNIIIGATHHIEDNLTKAYDYIKINNYTLAKSSFCDTIKEWEGYKKKWAMLIEHQEIDNIDEQIARVKELLEQGNKDLLLCELGTLKFYINHVKDMALLKIENIF</sequence>
<proteinExistence type="predicted"/>
<reference evidence="2 3" key="1">
    <citation type="submission" date="2018-12" db="EMBL/GenBank/DDBJ databases">
        <title>Genome sequence from the cellulolytic species, Caldicellulosiruptor changbaiensis.</title>
        <authorList>
            <person name="Blumer-Schuette S.E."/>
            <person name="Mendoza C."/>
        </authorList>
    </citation>
    <scope>NUCLEOTIDE SEQUENCE [LARGE SCALE GENOMIC DNA]</scope>
    <source>
        <strain evidence="2 3">CBS-Z</strain>
    </source>
</reference>
<gene>
    <name evidence="2" type="ORF">ELD05_05585</name>
</gene>
<organism evidence="2 3">
    <name type="scientific">Caldicellulosiruptor changbaiensis</name>
    <dbReference type="NCBI Taxonomy" id="1222016"/>
    <lineage>
        <taxon>Bacteria</taxon>
        <taxon>Bacillati</taxon>
        <taxon>Bacillota</taxon>
        <taxon>Bacillota incertae sedis</taxon>
        <taxon>Caldicellulosiruptorales</taxon>
        <taxon>Caldicellulosiruptoraceae</taxon>
        <taxon>Caldicellulosiruptor</taxon>
    </lineage>
</organism>
<keyword evidence="1" id="KW-0472">Membrane</keyword>
<dbReference type="KEGG" id="ccha:ELD05_05585"/>
<keyword evidence="3" id="KW-1185">Reference proteome</keyword>
<feature type="transmembrane region" description="Helical" evidence="1">
    <location>
        <begin position="6"/>
        <end position="28"/>
    </location>
</feature>